<reference evidence="1" key="1">
    <citation type="submission" date="2022-03" db="EMBL/GenBank/DDBJ databases">
        <authorList>
            <person name="Sayadi A."/>
        </authorList>
    </citation>
    <scope>NUCLEOTIDE SEQUENCE</scope>
</reference>
<gene>
    <name evidence="1" type="ORF">ACAOBT_LOCUS22525</name>
</gene>
<proteinExistence type="predicted"/>
<dbReference type="OrthoDB" id="10256043at2759"/>
<organism evidence="1 2">
    <name type="scientific">Acanthoscelides obtectus</name>
    <name type="common">Bean weevil</name>
    <name type="synonym">Bruchus obtectus</name>
    <dbReference type="NCBI Taxonomy" id="200917"/>
    <lineage>
        <taxon>Eukaryota</taxon>
        <taxon>Metazoa</taxon>
        <taxon>Ecdysozoa</taxon>
        <taxon>Arthropoda</taxon>
        <taxon>Hexapoda</taxon>
        <taxon>Insecta</taxon>
        <taxon>Pterygota</taxon>
        <taxon>Neoptera</taxon>
        <taxon>Endopterygota</taxon>
        <taxon>Coleoptera</taxon>
        <taxon>Polyphaga</taxon>
        <taxon>Cucujiformia</taxon>
        <taxon>Chrysomeloidea</taxon>
        <taxon>Chrysomelidae</taxon>
        <taxon>Bruchinae</taxon>
        <taxon>Bruchini</taxon>
        <taxon>Acanthoscelides</taxon>
    </lineage>
</organism>
<dbReference type="Proteomes" id="UP001152888">
    <property type="component" value="Unassembled WGS sequence"/>
</dbReference>
<protein>
    <submittedName>
        <fullName evidence="1">Uncharacterized protein</fullName>
    </submittedName>
</protein>
<evidence type="ECO:0000313" key="2">
    <source>
        <dbReference type="Proteomes" id="UP001152888"/>
    </source>
</evidence>
<comment type="caution">
    <text evidence="1">The sequence shown here is derived from an EMBL/GenBank/DDBJ whole genome shotgun (WGS) entry which is preliminary data.</text>
</comment>
<sequence>MEILSLVQNQRDSQMEYIVFDISIIVKTQGKCFLFKICETKIPVFNQKCPCKPYLVNSMQVVSNSTLTTGIWETVKVVPEKQKFLGRPLNYQMSFVSYTRPELELYIVVWKTEKGSELSSDQKLCLQHF</sequence>
<evidence type="ECO:0000313" key="1">
    <source>
        <dbReference type="EMBL" id="CAH1995290.1"/>
    </source>
</evidence>
<keyword evidence="2" id="KW-1185">Reference proteome</keyword>
<name>A0A9P0LIE7_ACAOB</name>
<dbReference type="EMBL" id="CAKOFQ010007223">
    <property type="protein sequence ID" value="CAH1995290.1"/>
    <property type="molecule type" value="Genomic_DNA"/>
</dbReference>
<accession>A0A9P0LIE7</accession>
<dbReference type="AlphaFoldDB" id="A0A9P0LIE7"/>